<sequence length="40" mass="4357">LNAHLHPLTEHTPWECAAPQSVPAASSEHRSLYGTFVITS</sequence>
<protein>
    <submittedName>
        <fullName evidence="1">Uncharacterized protein</fullName>
    </submittedName>
</protein>
<comment type="caution">
    <text evidence="1">The sequence shown here is derived from an EMBL/GenBank/DDBJ whole genome shotgun (WGS) entry which is preliminary data.</text>
</comment>
<accession>A0ABN9ACU6</accession>
<evidence type="ECO:0000313" key="2">
    <source>
        <dbReference type="Proteomes" id="UP001162483"/>
    </source>
</evidence>
<organism evidence="1 2">
    <name type="scientific">Staurois parvus</name>
    <dbReference type="NCBI Taxonomy" id="386267"/>
    <lineage>
        <taxon>Eukaryota</taxon>
        <taxon>Metazoa</taxon>
        <taxon>Chordata</taxon>
        <taxon>Craniata</taxon>
        <taxon>Vertebrata</taxon>
        <taxon>Euteleostomi</taxon>
        <taxon>Amphibia</taxon>
        <taxon>Batrachia</taxon>
        <taxon>Anura</taxon>
        <taxon>Neobatrachia</taxon>
        <taxon>Ranoidea</taxon>
        <taxon>Ranidae</taxon>
        <taxon>Staurois</taxon>
    </lineage>
</organism>
<name>A0ABN9ACU6_9NEOB</name>
<dbReference type="Proteomes" id="UP001162483">
    <property type="component" value="Unassembled WGS sequence"/>
</dbReference>
<keyword evidence="2" id="KW-1185">Reference proteome</keyword>
<gene>
    <name evidence="1" type="ORF">SPARVUS_LOCUS102224</name>
</gene>
<reference evidence="1" key="1">
    <citation type="submission" date="2023-05" db="EMBL/GenBank/DDBJ databases">
        <authorList>
            <person name="Stuckert A."/>
        </authorList>
    </citation>
    <scope>NUCLEOTIDE SEQUENCE</scope>
</reference>
<proteinExistence type="predicted"/>
<dbReference type="EMBL" id="CATNWA010000037">
    <property type="protein sequence ID" value="CAI9532075.1"/>
    <property type="molecule type" value="Genomic_DNA"/>
</dbReference>
<feature type="non-terminal residue" evidence="1">
    <location>
        <position position="1"/>
    </location>
</feature>
<evidence type="ECO:0000313" key="1">
    <source>
        <dbReference type="EMBL" id="CAI9532075.1"/>
    </source>
</evidence>